<dbReference type="SUPFAM" id="SSF54427">
    <property type="entry name" value="NTF2-like"/>
    <property type="match status" value="1"/>
</dbReference>
<reference evidence="1 2" key="1">
    <citation type="journal article" date="2013" name="Genome Announc.">
        <title>Draft Genome Sequence of Sphingobium quisquiliarum Strain P25T, a Novel Hexachlorocyclohexane (HCH)-Degrading Bacterium Isolated from an HCH Dumpsite.</title>
        <authorList>
            <person name="Kumar Singh A."/>
            <person name="Sangwan N."/>
            <person name="Sharma A."/>
            <person name="Gupta V."/>
            <person name="Khurana J.P."/>
            <person name="Lal R."/>
        </authorList>
    </citation>
    <scope>NUCLEOTIDE SEQUENCE [LARGE SCALE GENOMIC DNA]</scope>
    <source>
        <strain evidence="1 2">P25</strain>
    </source>
</reference>
<dbReference type="PATRIC" id="fig|1329909.3.peg.2314"/>
<dbReference type="Proteomes" id="UP000015525">
    <property type="component" value="Unassembled WGS sequence"/>
</dbReference>
<evidence type="ECO:0000313" key="1">
    <source>
        <dbReference type="EMBL" id="EQB05913.1"/>
    </source>
</evidence>
<comment type="caution">
    <text evidence="1">The sequence shown here is derived from an EMBL/GenBank/DDBJ whole genome shotgun (WGS) entry which is preliminary data.</text>
</comment>
<dbReference type="Gene3D" id="3.10.450.50">
    <property type="match status" value="1"/>
</dbReference>
<organism evidence="1 2">
    <name type="scientific">Sphingobium quisquiliarum P25</name>
    <dbReference type="NCBI Taxonomy" id="1329909"/>
    <lineage>
        <taxon>Bacteria</taxon>
        <taxon>Pseudomonadati</taxon>
        <taxon>Pseudomonadota</taxon>
        <taxon>Alphaproteobacteria</taxon>
        <taxon>Sphingomonadales</taxon>
        <taxon>Sphingomonadaceae</taxon>
        <taxon>Sphingobium</taxon>
    </lineage>
</organism>
<gene>
    <name evidence="1" type="ORF">L288_11955</name>
</gene>
<keyword evidence="2" id="KW-1185">Reference proteome</keyword>
<proteinExistence type="predicted"/>
<evidence type="ECO:0000313" key="2">
    <source>
        <dbReference type="Proteomes" id="UP000015525"/>
    </source>
</evidence>
<dbReference type="EMBL" id="ATHO01000104">
    <property type="protein sequence ID" value="EQB05913.1"/>
    <property type="molecule type" value="Genomic_DNA"/>
</dbReference>
<dbReference type="AlphaFoldDB" id="T0H1D4"/>
<protein>
    <recommendedName>
        <fullName evidence="3">DUF4440 domain-containing protein</fullName>
    </recommendedName>
</protein>
<accession>T0H1D4</accession>
<evidence type="ECO:0008006" key="3">
    <source>
        <dbReference type="Google" id="ProtNLM"/>
    </source>
</evidence>
<name>T0H1D4_9SPHN</name>
<sequence>MRAGRAALLAVGLLSLTAARPPMRYQPDPSSVFAAELAFNRLAREKGQWTAFRETAAEDAIMFVPQRVLAKQWLKGRADPPRPAAWTPSTIYVSCDGTLAASTGNWTQPDGTTGYFTTLWRRDKKGQWKWIAAHEDRLAAPRMTSDFLMGKVASCKPRQRGAQGIPPPADDSLTWSADAAADGSRRVTVRMWNGSGYDMVIDDRVAAPGQ</sequence>
<dbReference type="RefSeq" id="WP_021238636.1">
    <property type="nucleotide sequence ID" value="NZ_ATHO01000104.1"/>
</dbReference>
<dbReference type="InterPro" id="IPR032710">
    <property type="entry name" value="NTF2-like_dom_sf"/>
</dbReference>